<proteinExistence type="predicted"/>
<dbReference type="InterPro" id="IPR025534">
    <property type="entry name" value="DUF4420"/>
</dbReference>
<accession>A0ABT7CD28</accession>
<gene>
    <name evidence="1" type="ORF">C7K25_14815</name>
</gene>
<dbReference type="Pfam" id="PF14390">
    <property type="entry name" value="DUF4420"/>
    <property type="match status" value="1"/>
</dbReference>
<reference evidence="1" key="1">
    <citation type="submission" date="2018-03" db="EMBL/GenBank/DDBJ databases">
        <authorList>
            <person name="Nunes O.C."/>
            <person name="Lopes A.R."/>
            <person name="Froufe H."/>
            <person name="Munoz-Merida A."/>
            <person name="Barroso C."/>
            <person name="Egas C."/>
        </authorList>
    </citation>
    <scope>NUCLEOTIDE SEQUENCE</scope>
    <source>
        <strain evidence="1">ON4</strain>
    </source>
</reference>
<dbReference type="RefSeq" id="WP_051267350.1">
    <property type="nucleotide sequence ID" value="NZ_CP028426.1"/>
</dbReference>
<protein>
    <submittedName>
        <fullName evidence="1">PD-(D/E)XK motif protein</fullName>
    </submittedName>
</protein>
<organism evidence="1 2">
    <name type="scientific">Gulosibacter molinativorax</name>
    <dbReference type="NCBI Taxonomy" id="256821"/>
    <lineage>
        <taxon>Bacteria</taxon>
        <taxon>Bacillati</taxon>
        <taxon>Actinomycetota</taxon>
        <taxon>Actinomycetes</taxon>
        <taxon>Micrococcales</taxon>
        <taxon>Microbacteriaceae</taxon>
        <taxon>Gulosibacter</taxon>
    </lineage>
</organism>
<dbReference type="EMBL" id="PXVD01000032">
    <property type="protein sequence ID" value="MDJ1372614.1"/>
    <property type="molecule type" value="Genomic_DNA"/>
</dbReference>
<name>A0ABT7CD28_9MICO</name>
<reference evidence="1" key="2">
    <citation type="journal article" date="2022" name="Sci. Rep.">
        <title>In silico prediction of the enzymes involved in the degradation of the herbicide molinate by Gulosibacter molinativorax ON4T.</title>
        <authorList>
            <person name="Lopes A.R."/>
            <person name="Bunin E."/>
            <person name="Viana A.T."/>
            <person name="Froufe H."/>
            <person name="Munoz-Merida A."/>
            <person name="Pinho D."/>
            <person name="Figueiredo J."/>
            <person name="Barroso C."/>
            <person name="Vaz-Moreira I."/>
            <person name="Bellanger X."/>
            <person name="Egas C."/>
            <person name="Nunes O.C."/>
        </authorList>
    </citation>
    <scope>NUCLEOTIDE SEQUENCE</scope>
    <source>
        <strain evidence="1">ON4</strain>
    </source>
</reference>
<comment type="caution">
    <text evidence="1">The sequence shown here is derived from an EMBL/GenBank/DDBJ whole genome shotgun (WGS) entry which is preliminary data.</text>
</comment>
<evidence type="ECO:0000313" key="2">
    <source>
        <dbReference type="Proteomes" id="UP001170379"/>
    </source>
</evidence>
<keyword evidence="2" id="KW-1185">Reference proteome</keyword>
<evidence type="ECO:0000313" key="1">
    <source>
        <dbReference type="EMBL" id="MDJ1372614.1"/>
    </source>
</evidence>
<dbReference type="Proteomes" id="UP001170379">
    <property type="component" value="Unassembled WGS sequence"/>
</dbReference>
<sequence>MTENADQDPTHLDPSTIEEYFKFGESTAFPVFPSAEIRMRIVPAEEAIELTVPAVGAEPEVTRFEKLTIGRYTQSGREWFRLTVDATGMHYEAYVLVEAIVEQMRAGATFRLSVSEALSSFKDLLSNRQRLTDEKELGLIGELLVLQHVLAEIGEEEALVSWLGPRAEEHDFGFADFDAEIKTTKSESRTHLIGSESQLEPSRDRPLFLVSIQLTLAGGASRAITLPSLIADIRSRLEFGLRSFDATMECIGWRQADADLYPRRFQLRSEPRAYLVDDQFPAITSGRLDQVVPNRANVVGVTYRVNVSNLNYSAVHSPLDTFCEAPA</sequence>